<feature type="chain" id="PRO_5043849668" evidence="4">
    <location>
        <begin position="36"/>
        <end position="317"/>
    </location>
</feature>
<evidence type="ECO:0000256" key="1">
    <source>
        <dbReference type="ARBA" id="ARBA00010515"/>
    </source>
</evidence>
<evidence type="ECO:0000313" key="6">
    <source>
        <dbReference type="EMBL" id="WTT15878.1"/>
    </source>
</evidence>
<dbReference type="InterPro" id="IPR029058">
    <property type="entry name" value="AB_hydrolase_fold"/>
</dbReference>
<dbReference type="GO" id="GO:0016787">
    <property type="term" value="F:hydrolase activity"/>
    <property type="evidence" value="ECO:0007669"/>
    <property type="project" value="UniProtKB-KW"/>
</dbReference>
<sequence length="317" mass="32805">MKLLALAAPARRWPVLLLAAAAVLALGACTAPAPSADDSSPADSSPADSASPASKISDLAYAEASPQERLDLYLPGSTARRAPLVIWIHGGGWRVGDKSSAATFPDPSASLRQPADCRDIVQVQVPDVAALNAKGYAVAAINYRLTRDPVTAVQDAKAAVRFLRANAARYHLDPDRFAAWGNSAGGYSAIMLALTAGRHTVFDDPALGNPGVSSAVQAVVDWFGAAELSDLPGKPDRAKDPGTYIASGRTLPPFLIAHGAADCVVLPQHSRDLHDSLTKAGAVATLTILPGAGHEDPAFMRTAEAPALAFLSRALGP</sequence>
<dbReference type="PROSITE" id="PS01173">
    <property type="entry name" value="LIPASE_GDXG_HIS"/>
    <property type="match status" value="1"/>
</dbReference>
<dbReference type="PANTHER" id="PTHR48081:SF13">
    <property type="entry name" value="ALPHA_BETA HYDROLASE"/>
    <property type="match status" value="1"/>
</dbReference>
<dbReference type="InterPro" id="IPR002168">
    <property type="entry name" value="Lipase_GDXG_HIS_AS"/>
</dbReference>
<dbReference type="PANTHER" id="PTHR48081">
    <property type="entry name" value="AB HYDROLASE SUPERFAMILY PROTEIN C4A8.06C"/>
    <property type="match status" value="1"/>
</dbReference>
<dbReference type="Gene3D" id="3.40.50.1820">
    <property type="entry name" value="alpha/beta hydrolase"/>
    <property type="match status" value="1"/>
</dbReference>
<evidence type="ECO:0000259" key="5">
    <source>
        <dbReference type="Pfam" id="PF20434"/>
    </source>
</evidence>
<protein>
    <submittedName>
        <fullName evidence="6">Alpha/beta hydrolase</fullName>
    </submittedName>
</protein>
<feature type="signal peptide" evidence="4">
    <location>
        <begin position="1"/>
        <end position="35"/>
    </location>
</feature>
<keyword evidence="2 6" id="KW-0378">Hydrolase</keyword>
<evidence type="ECO:0000256" key="2">
    <source>
        <dbReference type="ARBA" id="ARBA00022801"/>
    </source>
</evidence>
<dbReference type="AlphaFoldDB" id="A0AAU1ZWA8"/>
<evidence type="ECO:0000256" key="3">
    <source>
        <dbReference type="SAM" id="MobiDB-lite"/>
    </source>
</evidence>
<dbReference type="SUPFAM" id="SSF53474">
    <property type="entry name" value="alpha/beta-Hydrolases"/>
    <property type="match status" value="1"/>
</dbReference>
<feature type="domain" description="BD-FAE-like" evidence="5">
    <location>
        <begin position="70"/>
        <end position="104"/>
    </location>
</feature>
<name>A0AAU1ZWA8_9ACTN</name>
<proteinExistence type="inferred from homology"/>
<feature type="domain" description="BD-FAE-like" evidence="5">
    <location>
        <begin position="128"/>
        <end position="233"/>
    </location>
</feature>
<comment type="similarity">
    <text evidence="1">Belongs to the 'GDXG' lipolytic enzyme family.</text>
</comment>
<evidence type="ECO:0000256" key="4">
    <source>
        <dbReference type="SAM" id="SignalP"/>
    </source>
</evidence>
<dbReference type="PROSITE" id="PS51257">
    <property type="entry name" value="PROKAR_LIPOPROTEIN"/>
    <property type="match status" value="1"/>
</dbReference>
<accession>A0AAU1ZWA8</accession>
<feature type="region of interest" description="Disordered" evidence="3">
    <location>
        <begin position="34"/>
        <end position="53"/>
    </location>
</feature>
<gene>
    <name evidence="6" type="ORF">OHA22_10230</name>
</gene>
<dbReference type="InterPro" id="IPR050300">
    <property type="entry name" value="GDXG_lipolytic_enzyme"/>
</dbReference>
<dbReference type="InterPro" id="IPR049492">
    <property type="entry name" value="BD-FAE-like_dom"/>
</dbReference>
<keyword evidence="4" id="KW-0732">Signal</keyword>
<reference evidence="6" key="1">
    <citation type="submission" date="2022-10" db="EMBL/GenBank/DDBJ databases">
        <title>The complete genomes of actinobacterial strains from the NBC collection.</title>
        <authorList>
            <person name="Joergensen T.S."/>
            <person name="Alvarez Arevalo M."/>
            <person name="Sterndorff E.B."/>
            <person name="Faurdal D."/>
            <person name="Vuksanovic O."/>
            <person name="Mourched A.-S."/>
            <person name="Charusanti P."/>
            <person name="Shaw S."/>
            <person name="Blin K."/>
            <person name="Weber T."/>
        </authorList>
    </citation>
    <scope>NUCLEOTIDE SEQUENCE</scope>
    <source>
        <strain evidence="6">NBC_00093</strain>
    </source>
</reference>
<dbReference type="Pfam" id="PF20434">
    <property type="entry name" value="BD-FAE"/>
    <property type="match status" value="2"/>
</dbReference>
<dbReference type="EMBL" id="CP108222">
    <property type="protein sequence ID" value="WTT15878.1"/>
    <property type="molecule type" value="Genomic_DNA"/>
</dbReference>
<organism evidence="6">
    <name type="scientific">Streptomyces sp. NBC_00093</name>
    <dbReference type="NCBI Taxonomy" id="2975649"/>
    <lineage>
        <taxon>Bacteria</taxon>
        <taxon>Bacillati</taxon>
        <taxon>Actinomycetota</taxon>
        <taxon>Actinomycetes</taxon>
        <taxon>Kitasatosporales</taxon>
        <taxon>Streptomycetaceae</taxon>
        <taxon>Streptomyces</taxon>
    </lineage>
</organism>